<evidence type="ECO:0000256" key="15">
    <source>
        <dbReference type="SAM" id="Phobius"/>
    </source>
</evidence>
<feature type="transmembrane region" description="Helical" evidence="15">
    <location>
        <begin position="203"/>
        <end position="223"/>
    </location>
</feature>
<evidence type="ECO:0000313" key="17">
    <source>
        <dbReference type="Ensembl" id="ENSABRP00000023685.1"/>
    </source>
</evidence>
<comment type="subcellular location">
    <subcellularLocation>
        <location evidence="1">Membrane</location>
        <topology evidence="1">Multi-pass membrane protein</topology>
    </subcellularLocation>
</comment>
<feature type="transmembrane region" description="Helical" evidence="15">
    <location>
        <begin position="169"/>
        <end position="191"/>
    </location>
</feature>
<keyword evidence="3 12" id="KW-0813">Transport</keyword>
<feature type="transmembrane region" description="Helical" evidence="15">
    <location>
        <begin position="118"/>
        <end position="139"/>
    </location>
</feature>
<evidence type="ECO:0000256" key="10">
    <source>
        <dbReference type="ARBA" id="ARBA00023136"/>
    </source>
</evidence>
<proteinExistence type="inferred from homology"/>
<evidence type="ECO:0000256" key="12">
    <source>
        <dbReference type="PIRNR" id="PIRNR038061"/>
    </source>
</evidence>
<dbReference type="SUPFAM" id="SSF81324">
    <property type="entry name" value="Voltage-gated potassium channels"/>
    <property type="match status" value="2"/>
</dbReference>
<evidence type="ECO:0000313" key="18">
    <source>
        <dbReference type="Proteomes" id="UP000694426"/>
    </source>
</evidence>
<comment type="similarity">
    <text evidence="2 14">Belongs to the two pore domain potassium channel (TC 1.A.1.8) family.</text>
</comment>
<dbReference type="AlphaFoldDB" id="A0A8B9CQP8"/>
<evidence type="ECO:0000256" key="3">
    <source>
        <dbReference type="ARBA" id="ARBA00022448"/>
    </source>
</evidence>
<evidence type="ECO:0000256" key="8">
    <source>
        <dbReference type="ARBA" id="ARBA00022989"/>
    </source>
</evidence>
<organism evidence="17 18">
    <name type="scientific">Anser brachyrhynchus</name>
    <name type="common">Pink-footed goose</name>
    <dbReference type="NCBI Taxonomy" id="132585"/>
    <lineage>
        <taxon>Eukaryota</taxon>
        <taxon>Metazoa</taxon>
        <taxon>Chordata</taxon>
        <taxon>Craniata</taxon>
        <taxon>Vertebrata</taxon>
        <taxon>Euteleostomi</taxon>
        <taxon>Archelosauria</taxon>
        <taxon>Archosauria</taxon>
        <taxon>Dinosauria</taxon>
        <taxon>Saurischia</taxon>
        <taxon>Theropoda</taxon>
        <taxon>Coelurosauria</taxon>
        <taxon>Aves</taxon>
        <taxon>Neognathae</taxon>
        <taxon>Galloanserae</taxon>
        <taxon>Anseriformes</taxon>
        <taxon>Anatidae</taxon>
        <taxon>Anserinae</taxon>
        <taxon>Anser</taxon>
    </lineage>
</organism>
<keyword evidence="11 14" id="KW-0407">Ion channel</keyword>
<evidence type="ECO:0000256" key="4">
    <source>
        <dbReference type="ARBA" id="ARBA00022538"/>
    </source>
</evidence>
<evidence type="ECO:0000256" key="13">
    <source>
        <dbReference type="PIRSR" id="PIRSR038061-1"/>
    </source>
</evidence>
<dbReference type="PRINTS" id="PR01095">
    <property type="entry name" value="TASKCHANNEL"/>
</dbReference>
<dbReference type="Pfam" id="PF07885">
    <property type="entry name" value="Ion_trans_2"/>
    <property type="match status" value="2"/>
</dbReference>
<dbReference type="GO" id="GO:0005886">
    <property type="term" value="C:plasma membrane"/>
    <property type="evidence" value="ECO:0007669"/>
    <property type="project" value="TreeGrafter"/>
</dbReference>
<evidence type="ECO:0000256" key="5">
    <source>
        <dbReference type="ARBA" id="ARBA00022692"/>
    </source>
</evidence>
<keyword evidence="18" id="KW-1185">Reference proteome</keyword>
<dbReference type="PIRSF" id="PIRSF038061">
    <property type="entry name" value="K_channel_subfamily_K_type"/>
    <property type="match status" value="1"/>
</dbReference>
<evidence type="ECO:0000256" key="6">
    <source>
        <dbReference type="ARBA" id="ARBA00022826"/>
    </source>
</evidence>
<keyword evidence="6 12" id="KW-0631">Potassium channel</keyword>
<feature type="transmembrane region" description="Helical" evidence="15">
    <location>
        <begin position="12"/>
        <end position="34"/>
    </location>
</feature>
<accession>A0A8B9CQP8</accession>
<dbReference type="GO" id="GO:0030322">
    <property type="term" value="P:stabilization of membrane potential"/>
    <property type="evidence" value="ECO:0007669"/>
    <property type="project" value="TreeGrafter"/>
</dbReference>
<feature type="domain" description="Potassium channel" evidence="16">
    <location>
        <begin position="180"/>
        <end position="258"/>
    </location>
</feature>
<dbReference type="Gene3D" id="1.10.287.70">
    <property type="match status" value="1"/>
</dbReference>
<keyword evidence="5 14" id="KW-0812">Transmembrane</keyword>
<name>A0A8B9CQP8_9AVES</name>
<dbReference type="InterPro" id="IPR003280">
    <property type="entry name" value="2pore_dom_K_chnl"/>
</dbReference>
<gene>
    <name evidence="17" type="primary">KCNK17</name>
</gene>
<evidence type="ECO:0000259" key="16">
    <source>
        <dbReference type="Pfam" id="PF07885"/>
    </source>
</evidence>
<feature type="domain" description="Potassium channel" evidence="16">
    <location>
        <begin position="88"/>
        <end position="146"/>
    </location>
</feature>
<keyword evidence="7 12" id="KW-0630">Potassium</keyword>
<dbReference type="FunFam" id="1.10.287.70:FF:000110">
    <property type="entry name" value="Potassium channel subfamily K member"/>
    <property type="match status" value="1"/>
</dbReference>
<reference evidence="17" key="2">
    <citation type="submission" date="2025-09" db="UniProtKB">
        <authorList>
            <consortium name="Ensembl"/>
        </authorList>
    </citation>
    <scope>IDENTIFICATION</scope>
</reference>
<evidence type="ECO:0000256" key="1">
    <source>
        <dbReference type="ARBA" id="ARBA00004141"/>
    </source>
</evidence>
<feature type="glycosylation site" description="N-linked (GlcNAc...) asparagine" evidence="13">
    <location>
        <position position="85"/>
    </location>
</feature>
<evidence type="ECO:0000256" key="14">
    <source>
        <dbReference type="RuleBase" id="RU003857"/>
    </source>
</evidence>
<evidence type="ECO:0000256" key="11">
    <source>
        <dbReference type="ARBA" id="ARBA00023303"/>
    </source>
</evidence>
<evidence type="ECO:0000256" key="7">
    <source>
        <dbReference type="ARBA" id="ARBA00022958"/>
    </source>
</evidence>
<dbReference type="GeneTree" id="ENSGT00940000162681"/>
<keyword evidence="8 15" id="KW-1133">Transmembrane helix</keyword>
<protein>
    <recommendedName>
        <fullName evidence="12">Potassium channel subfamily K member</fullName>
    </recommendedName>
</protein>
<keyword evidence="4 12" id="KW-0633">Potassium transport</keyword>
<dbReference type="PANTHER" id="PTHR11003">
    <property type="entry name" value="POTASSIUM CHANNEL, SUBFAMILY K"/>
    <property type="match status" value="1"/>
</dbReference>
<evidence type="ECO:0000256" key="2">
    <source>
        <dbReference type="ARBA" id="ARBA00006666"/>
    </source>
</evidence>
<sequence>MGAAEARRRRLGVPVLLVAYVGYVGLGAGVLQALERPAEVQAARRLLQQHWELLANHTCLRGAALQRLIQGIIEAYKSGVTLQGNTTSLGRWDFSGSFFFSISAITTIGYGNLSPSTVAGRIFCILFALFGIPLNLVLLNEIGQVMLLGVQRCAHRLEEMFHWKIKAALLMKTCALVSGLLLFLLLPPLLFSDKEGWTYEEGFYYSFITLSTIGFGDYVIGMNPDRTYPGWYKNVISLWILFGMAWLALVIKFCINLLESSSDFCQCNKKSTELAEDLMDDGKNSMTGLHDVESCNDKDRETKGPDECHIHTAPAEAL</sequence>
<dbReference type="InterPro" id="IPR003092">
    <property type="entry name" value="2pore_dom_K_chnl_TASK"/>
</dbReference>
<reference evidence="17" key="1">
    <citation type="submission" date="2025-08" db="UniProtKB">
        <authorList>
            <consortium name="Ensembl"/>
        </authorList>
    </citation>
    <scope>IDENTIFICATION</scope>
</reference>
<dbReference type="GO" id="GO:0022841">
    <property type="term" value="F:potassium ion leak channel activity"/>
    <property type="evidence" value="ECO:0007669"/>
    <property type="project" value="TreeGrafter"/>
</dbReference>
<dbReference type="GlyCosmos" id="A0A8B9CQP8">
    <property type="glycosylation" value="1 site, No reported glycans"/>
</dbReference>
<feature type="transmembrane region" description="Helical" evidence="15">
    <location>
        <begin position="235"/>
        <end position="258"/>
    </location>
</feature>
<dbReference type="GO" id="GO:0015271">
    <property type="term" value="F:outward rectifier potassium channel activity"/>
    <property type="evidence" value="ECO:0007669"/>
    <property type="project" value="Ensembl"/>
</dbReference>
<dbReference type="PRINTS" id="PR01333">
    <property type="entry name" value="2POREKCHANEL"/>
</dbReference>
<dbReference type="Ensembl" id="ENSABRT00000033226.1">
    <property type="protein sequence ID" value="ENSABRP00000023685.1"/>
    <property type="gene ID" value="ENSABRG00000019916.1"/>
</dbReference>
<keyword evidence="9 12" id="KW-0406">Ion transport</keyword>
<evidence type="ECO:0000256" key="9">
    <source>
        <dbReference type="ARBA" id="ARBA00023065"/>
    </source>
</evidence>
<dbReference type="PANTHER" id="PTHR11003:SF340">
    <property type="entry name" value="POTASSIUM CHANNEL SUBFAMILY K MEMBER 17"/>
    <property type="match status" value="1"/>
</dbReference>
<dbReference type="GO" id="GO:0046982">
    <property type="term" value="F:protein heterodimerization activity"/>
    <property type="evidence" value="ECO:0007669"/>
    <property type="project" value="Ensembl"/>
</dbReference>
<dbReference type="InterPro" id="IPR013099">
    <property type="entry name" value="K_chnl_dom"/>
</dbReference>
<keyword evidence="10 12" id="KW-0472">Membrane</keyword>
<dbReference type="Proteomes" id="UP000694426">
    <property type="component" value="Unplaced"/>
</dbReference>